<dbReference type="Gene3D" id="3.90.770.10">
    <property type="entry name" value="3-hydroxy-3-methylglutaryl-coenzyme A Reductase, Chain A, domain 2"/>
    <property type="match status" value="1"/>
</dbReference>
<dbReference type="InterPro" id="IPR002202">
    <property type="entry name" value="HMG_CoA_Rdtase"/>
</dbReference>
<feature type="domain" description="Aminoglycoside phosphotransferase" evidence="5">
    <location>
        <begin position="541"/>
        <end position="714"/>
    </location>
</feature>
<comment type="caution">
    <text evidence="6">The sequence shown here is derived from an EMBL/GenBank/DDBJ whole genome shotgun (WGS) entry which is preliminary data.</text>
</comment>
<dbReference type="SUPFAM" id="SSF56112">
    <property type="entry name" value="Protein kinase-like (PK-like)"/>
    <property type="match status" value="1"/>
</dbReference>
<dbReference type="Gene3D" id="3.30.70.420">
    <property type="entry name" value="Hydroxymethylglutaryl-CoA reductase, class I/II, NAD/NADP-binding domain"/>
    <property type="match status" value="1"/>
</dbReference>
<dbReference type="PANTHER" id="PTHR10572">
    <property type="entry name" value="3-HYDROXY-3-METHYLGLUTARYL-COENZYME A REDUCTASE"/>
    <property type="match status" value="1"/>
</dbReference>
<name>A0ABN0YYA5_9ACTN</name>
<proteinExistence type="inferred from homology"/>
<dbReference type="Proteomes" id="UP001500879">
    <property type="component" value="Unassembled WGS sequence"/>
</dbReference>
<keyword evidence="7" id="KW-1185">Reference proteome</keyword>
<dbReference type="PRINTS" id="PR00071">
    <property type="entry name" value="HMGCOARDTASE"/>
</dbReference>
<sequence length="796" mass="86811">MSPGENPGPARRSRSTGKYVPARGIYTESARLQRLDWLRATTRLDLDSLQHTGLDAGRLTGNVEGFVGGVEIPVGIAGPLLFLGTNVRGEIYAPMATSEGALVSSATRGALAVSMAGGVSTHAVSQSMTRAPVFAFSRMTGAVRFASAVRGRLDELRGVVREVSRHAELVSLEPAVLGRTVHLRFTYTTGDAAGQNMTTACTWHACRWILDRPELAGPDLESFIVEGNTSGDKKASYQAMAAGRGIRATADCVLPGGVVERILKTTPDELVRGYHHIAAGAVHSGVIGSHANTANIVAAVFAATGQDIACVHESGASQFILERTADGVHASITLPGLAIGTVGGGTHLPVQRELLEVMGCAGQGGTARLAEIIAGFALALDLSTVSAAVSGQFASAHERLGRNRPVDWFRLDELDAPFFESALGHAAAPDVTVKDVATIEIPMGPSVLSELTSRTVNKSVGLFPMQIRVDRGGTEEKVDVMVKVKPTDREVIKMAGLAAAHCGGPVATHYRRFDRRLGFVGCDVRELALYEQTDPRFTRLVPALHRTLRDDRRETYVIVMECLDGMELMETSDRARGWSRRHLGIALRDLGQLHSVWYGRESALGRMPWIGHVPNAADMVGMRDLWLALADHSAEEFPELVDGHHHDRIVSYVATADRWWPRIEAMPRTLVHNDFNPRNLAIRPDGRLCAFDWELATLHIPQHDLAELLCTALDPADINGTVVGELSEIHRKSLETQARTVIDRNMWESGYRLALRDLAVNRFGLYFVAHTVRHYGFLEQWWRNLWALIDLAEEVR</sequence>
<evidence type="ECO:0000313" key="6">
    <source>
        <dbReference type="EMBL" id="GAA0420955.1"/>
    </source>
</evidence>
<dbReference type="InterPro" id="IPR023074">
    <property type="entry name" value="HMG_CoA_Rdtase_cat_sf"/>
</dbReference>
<dbReference type="SUPFAM" id="SSF56542">
    <property type="entry name" value="Substrate-binding domain of HMG-CoA reductase"/>
    <property type="match status" value="1"/>
</dbReference>
<evidence type="ECO:0000256" key="3">
    <source>
        <dbReference type="ARBA" id="ARBA00022857"/>
    </source>
</evidence>
<dbReference type="EC" id="1.1.1.34" evidence="2"/>
<keyword evidence="4" id="KW-0560">Oxidoreductase</keyword>
<dbReference type="InterPro" id="IPR023076">
    <property type="entry name" value="HMG_CoA_Rdtase_CS"/>
</dbReference>
<dbReference type="SUPFAM" id="SSF55035">
    <property type="entry name" value="NAD-binding domain of HMG-CoA reductase"/>
    <property type="match status" value="1"/>
</dbReference>
<dbReference type="InterPro" id="IPR011009">
    <property type="entry name" value="Kinase-like_dom_sf"/>
</dbReference>
<dbReference type="Gene3D" id="3.90.1200.10">
    <property type="match status" value="1"/>
</dbReference>
<dbReference type="PROSITE" id="PS00318">
    <property type="entry name" value="HMG_COA_REDUCTASE_2"/>
    <property type="match status" value="1"/>
</dbReference>
<reference evidence="6 7" key="1">
    <citation type="journal article" date="2019" name="Int. J. Syst. Evol. Microbiol.">
        <title>The Global Catalogue of Microorganisms (GCM) 10K type strain sequencing project: providing services to taxonomists for standard genome sequencing and annotation.</title>
        <authorList>
            <consortium name="The Broad Institute Genomics Platform"/>
            <consortium name="The Broad Institute Genome Sequencing Center for Infectious Disease"/>
            <person name="Wu L."/>
            <person name="Ma J."/>
        </authorList>
    </citation>
    <scope>NUCLEOTIDE SEQUENCE [LARGE SCALE GENOMIC DNA]</scope>
    <source>
        <strain evidence="6 7">JCM 4788</strain>
    </source>
</reference>
<dbReference type="InterPro" id="IPR004554">
    <property type="entry name" value="HMG_CoA_Rdtase_eu_arc"/>
</dbReference>
<protein>
    <recommendedName>
        <fullName evidence="2">hydroxymethylglutaryl-CoA reductase (NADPH)</fullName>
        <ecNumber evidence="2">1.1.1.34</ecNumber>
    </recommendedName>
</protein>
<evidence type="ECO:0000313" key="7">
    <source>
        <dbReference type="Proteomes" id="UP001500879"/>
    </source>
</evidence>
<evidence type="ECO:0000256" key="1">
    <source>
        <dbReference type="ARBA" id="ARBA00007661"/>
    </source>
</evidence>
<organism evidence="6 7">
    <name type="scientific">Streptomyces luteireticuli</name>
    <dbReference type="NCBI Taxonomy" id="173858"/>
    <lineage>
        <taxon>Bacteria</taxon>
        <taxon>Bacillati</taxon>
        <taxon>Actinomycetota</taxon>
        <taxon>Actinomycetes</taxon>
        <taxon>Kitasatosporales</taxon>
        <taxon>Streptomycetaceae</taxon>
        <taxon>Streptomyces</taxon>
    </lineage>
</organism>
<dbReference type="Pfam" id="PF00368">
    <property type="entry name" value="HMG-CoA_red"/>
    <property type="match status" value="1"/>
</dbReference>
<evidence type="ECO:0000259" key="5">
    <source>
        <dbReference type="Pfam" id="PF01636"/>
    </source>
</evidence>
<dbReference type="InterPro" id="IPR009029">
    <property type="entry name" value="HMG_CoA_Rdtase_sub-bd_dom_sf"/>
</dbReference>
<dbReference type="Pfam" id="PF01636">
    <property type="entry name" value="APH"/>
    <property type="match status" value="1"/>
</dbReference>
<dbReference type="PROSITE" id="PS50065">
    <property type="entry name" value="HMG_COA_REDUCTASE_4"/>
    <property type="match status" value="1"/>
</dbReference>
<accession>A0ABN0YYA5</accession>
<comment type="similarity">
    <text evidence="1">Belongs to the HMG-CoA reductase family.</text>
</comment>
<dbReference type="InterPro" id="IPR002575">
    <property type="entry name" value="Aminoglycoside_PTrfase"/>
</dbReference>
<keyword evidence="3" id="KW-0521">NADP</keyword>
<dbReference type="CDD" id="cd00643">
    <property type="entry name" value="HMG-CoA_reductase_classI"/>
    <property type="match status" value="1"/>
</dbReference>
<dbReference type="PANTHER" id="PTHR10572:SF24">
    <property type="entry name" value="3-HYDROXY-3-METHYLGLUTARYL-COENZYME A REDUCTASE"/>
    <property type="match status" value="1"/>
</dbReference>
<gene>
    <name evidence="6" type="ORF">GCM10010357_47860</name>
</gene>
<evidence type="ECO:0000256" key="4">
    <source>
        <dbReference type="ARBA" id="ARBA00023002"/>
    </source>
</evidence>
<evidence type="ECO:0000256" key="2">
    <source>
        <dbReference type="ARBA" id="ARBA00012999"/>
    </source>
</evidence>
<dbReference type="InterPro" id="IPR009023">
    <property type="entry name" value="HMG_CoA_Rdtase_NAD(P)-bd_sf"/>
</dbReference>
<dbReference type="EMBL" id="BAAABX010000051">
    <property type="protein sequence ID" value="GAA0420955.1"/>
    <property type="molecule type" value="Genomic_DNA"/>
</dbReference>
<dbReference type="RefSeq" id="WP_344027808.1">
    <property type="nucleotide sequence ID" value="NZ_BAAABX010000051.1"/>
</dbReference>